<dbReference type="EMBL" id="VKHP01000006">
    <property type="protein sequence ID" value="NEU94817.1"/>
    <property type="molecule type" value="Genomic_DNA"/>
</dbReference>
<sequence length="104" mass="10727">MTVYLPGLNETDLKKIIRAVHELGSGRSNAIGTVTLAVSATSTTVLDQNCAAGSAIILMPQTSDAAAAISTTYIPAATVQNGSFVVQHASNTLADRTFTYAIQG</sequence>
<dbReference type="AlphaFoldDB" id="A0A6P1B8F8"/>
<protein>
    <submittedName>
        <fullName evidence="1">Uncharacterized protein</fullName>
    </submittedName>
</protein>
<gene>
    <name evidence="1" type="ORF">FNJ47_02995</name>
</gene>
<evidence type="ECO:0000313" key="1">
    <source>
        <dbReference type="EMBL" id="NEU94817.1"/>
    </source>
</evidence>
<accession>A0A6P1B8F8</accession>
<dbReference type="RefSeq" id="WP_163150489.1">
    <property type="nucleotide sequence ID" value="NZ_VKHP01000006.1"/>
</dbReference>
<organism evidence="1 2">
    <name type="scientific">Bradyrhizobium uaiense</name>
    <dbReference type="NCBI Taxonomy" id="2594946"/>
    <lineage>
        <taxon>Bacteria</taxon>
        <taxon>Pseudomonadati</taxon>
        <taxon>Pseudomonadota</taxon>
        <taxon>Alphaproteobacteria</taxon>
        <taxon>Hyphomicrobiales</taxon>
        <taxon>Nitrobacteraceae</taxon>
        <taxon>Bradyrhizobium</taxon>
    </lineage>
</organism>
<comment type="caution">
    <text evidence="1">The sequence shown here is derived from an EMBL/GenBank/DDBJ whole genome shotgun (WGS) entry which is preliminary data.</text>
</comment>
<evidence type="ECO:0000313" key="2">
    <source>
        <dbReference type="Proteomes" id="UP000468531"/>
    </source>
</evidence>
<name>A0A6P1B8F8_9BRAD</name>
<keyword evidence="2" id="KW-1185">Reference proteome</keyword>
<proteinExistence type="predicted"/>
<dbReference type="Proteomes" id="UP000468531">
    <property type="component" value="Unassembled WGS sequence"/>
</dbReference>
<reference evidence="1 2" key="1">
    <citation type="journal article" date="2020" name="Arch. Microbiol.">
        <title>Bradyrhizobium uaiense sp. nov., a new highly efficient cowpea symbiont.</title>
        <authorList>
            <person name="Cabral Michel D."/>
            <person name="Azarias Guimaraes A."/>
            <person name="Martins da Costa E."/>
            <person name="Soares de Carvalho T."/>
            <person name="Balsanelli E."/>
            <person name="Willems A."/>
            <person name="Maltempi de Souza E."/>
            <person name="de Souza Moreira F.M."/>
        </authorList>
    </citation>
    <scope>NUCLEOTIDE SEQUENCE [LARGE SCALE GENOMIC DNA]</scope>
    <source>
        <strain evidence="1 2">UFLA 03-164</strain>
    </source>
</reference>